<sequence length="300" mass="32138">MAQYTKTLSPDSLQDKVLVVTGTGGANGIGASLVEYAVQNGASVCFGDVSVQAGEEIARTVKANAPSSPPRAVFVPTDVTKYDSVLALFDRAMEVFGRIDHAVAGAGIVEIGNVFDPALDMQSIREASQPSLLNIGRGQVLDVNLLGCLYTARIASVYLRQNRSEPEADRSIILISSVAGFKESPGLFVYQASKHGVIGLMRALRLYLHGPASAHNIRVNCICPWMTTTVMVKGIQEGWIKAGLPMNSPMDVARITAAVLGDVTLNGTSMYVEGGRAWEIEANLDRLEPAWLGEEPIRHI</sequence>
<dbReference type="PRINTS" id="PR00081">
    <property type="entry name" value="GDHRDH"/>
</dbReference>
<dbReference type="PANTHER" id="PTHR44229:SF4">
    <property type="entry name" value="15-HYDROXYPROSTAGLANDIN DEHYDROGENASE [NAD(+)]"/>
    <property type="match status" value="1"/>
</dbReference>
<reference evidence="4" key="1">
    <citation type="journal article" date="2005" name="Nature">
        <title>Sequencing of Aspergillus nidulans and comparative analysis with A. fumigatus and A. oryzae.</title>
        <authorList>
            <person name="Galagan J.E."/>
            <person name="Calvo S.E."/>
            <person name="Cuomo C."/>
            <person name="Ma L.J."/>
            <person name="Wortman J.R."/>
            <person name="Batzoglou S."/>
            <person name="Lee S.I."/>
            <person name="Basturkmen M."/>
            <person name="Spevak C.C."/>
            <person name="Clutterbuck J."/>
            <person name="Kapitonov V."/>
            <person name="Jurka J."/>
            <person name="Scazzocchio C."/>
            <person name="Farman M."/>
            <person name="Butler J."/>
            <person name="Purcell S."/>
            <person name="Harris S."/>
            <person name="Braus G.H."/>
            <person name="Draht O."/>
            <person name="Busch S."/>
            <person name="D'Enfert C."/>
            <person name="Bouchier C."/>
            <person name="Goldman G.H."/>
            <person name="Bell-Pedersen D."/>
            <person name="Griffiths-Jones S."/>
            <person name="Doonan J.H."/>
            <person name="Yu J."/>
            <person name="Vienken K."/>
            <person name="Pain A."/>
            <person name="Freitag M."/>
            <person name="Selker E.U."/>
            <person name="Archer D.B."/>
            <person name="Penalva M.A."/>
            <person name="Oakley B.R."/>
            <person name="Momany M."/>
            <person name="Tanaka T."/>
            <person name="Kumagai T."/>
            <person name="Asai K."/>
            <person name="Machida M."/>
            <person name="Nierman W.C."/>
            <person name="Denning D.W."/>
            <person name="Caddick M."/>
            <person name="Hynes M."/>
            <person name="Paoletti M."/>
            <person name="Fischer R."/>
            <person name="Miller B."/>
            <person name="Dyer P."/>
            <person name="Sachs M.S."/>
            <person name="Osmani S.A."/>
            <person name="Birren B.W."/>
        </authorList>
    </citation>
    <scope>NUCLEOTIDE SEQUENCE [LARGE SCALE GENOMIC DNA]</scope>
    <source>
        <strain evidence="4">FGSC A4 / ATCC 38163 / CBS 112.46 / NRRL 194 / M139</strain>
    </source>
</reference>
<dbReference type="STRING" id="227321.Q5B7B6"/>
<name>Q5B7B6_EMENI</name>
<dbReference type="eggNOG" id="KOG1199">
    <property type="taxonomic scope" value="Eukaryota"/>
</dbReference>
<dbReference type="GeneID" id="2872987"/>
<gene>
    <name evidence="3" type="ORF">ANIA_03564</name>
</gene>
<dbReference type="KEGG" id="ani:ANIA_03564"/>
<dbReference type="PANTHER" id="PTHR44229">
    <property type="entry name" value="15-HYDROXYPROSTAGLANDIN DEHYDROGENASE [NAD(+)]"/>
    <property type="match status" value="1"/>
</dbReference>
<evidence type="ECO:0000256" key="1">
    <source>
        <dbReference type="ARBA" id="ARBA00006484"/>
    </source>
</evidence>
<dbReference type="Proteomes" id="UP000000560">
    <property type="component" value="Chromosome II"/>
</dbReference>
<dbReference type="EMBL" id="BN001302">
    <property type="protein sequence ID" value="CBF75878.1"/>
    <property type="molecule type" value="Genomic_DNA"/>
</dbReference>
<dbReference type="OrthoDB" id="37659at2759"/>
<dbReference type="HOGENOM" id="CLU_010194_13_1_1"/>
<dbReference type="InterPro" id="IPR036291">
    <property type="entry name" value="NAD(P)-bd_dom_sf"/>
</dbReference>
<evidence type="ECO:0000256" key="2">
    <source>
        <dbReference type="ARBA" id="ARBA00023002"/>
    </source>
</evidence>
<dbReference type="InParanoid" id="Q5B7B6"/>
<proteinExistence type="inferred from homology"/>
<protein>
    <submittedName>
        <fullName evidence="3">3-hydroxyacyl-CoA dehydrogenase, putative (AFU_orthologue AFUA_3G00290)</fullName>
    </submittedName>
</protein>
<dbReference type="SUPFAM" id="SSF51735">
    <property type="entry name" value="NAD(P)-binding Rossmann-fold domains"/>
    <property type="match status" value="1"/>
</dbReference>
<evidence type="ECO:0000313" key="3">
    <source>
        <dbReference type="EMBL" id="CBF75878.1"/>
    </source>
</evidence>
<dbReference type="GO" id="GO:0016491">
    <property type="term" value="F:oxidoreductase activity"/>
    <property type="evidence" value="ECO:0007669"/>
    <property type="project" value="UniProtKB-KW"/>
</dbReference>
<accession>Q5B7B6</accession>
<keyword evidence="4" id="KW-1185">Reference proteome</keyword>
<evidence type="ECO:0000313" key="4">
    <source>
        <dbReference type="Proteomes" id="UP000000560"/>
    </source>
</evidence>
<keyword evidence="2" id="KW-0560">Oxidoreductase</keyword>
<dbReference type="Gene3D" id="3.40.50.720">
    <property type="entry name" value="NAD(P)-binding Rossmann-like Domain"/>
    <property type="match status" value="1"/>
</dbReference>
<dbReference type="InterPro" id="IPR002347">
    <property type="entry name" value="SDR_fam"/>
</dbReference>
<organism evidence="3 4">
    <name type="scientific">Emericella nidulans (strain FGSC A4 / ATCC 38163 / CBS 112.46 / NRRL 194 / M139)</name>
    <name type="common">Aspergillus nidulans</name>
    <dbReference type="NCBI Taxonomy" id="227321"/>
    <lineage>
        <taxon>Eukaryota</taxon>
        <taxon>Fungi</taxon>
        <taxon>Dikarya</taxon>
        <taxon>Ascomycota</taxon>
        <taxon>Pezizomycotina</taxon>
        <taxon>Eurotiomycetes</taxon>
        <taxon>Eurotiomycetidae</taxon>
        <taxon>Eurotiales</taxon>
        <taxon>Aspergillaceae</taxon>
        <taxon>Aspergillus</taxon>
        <taxon>Aspergillus subgen. Nidulantes</taxon>
    </lineage>
</organism>
<accession>C8V4G7</accession>
<comment type="similarity">
    <text evidence="1">Belongs to the short-chain dehydrogenases/reductases (SDR) family.</text>
</comment>
<dbReference type="RefSeq" id="XP_661168.1">
    <property type="nucleotide sequence ID" value="XM_656076.1"/>
</dbReference>
<dbReference type="Pfam" id="PF00106">
    <property type="entry name" value="adh_short"/>
    <property type="match status" value="1"/>
</dbReference>
<dbReference type="AlphaFoldDB" id="Q5B7B6"/>
<reference evidence="4" key="2">
    <citation type="journal article" date="2009" name="Fungal Genet. Biol.">
        <title>The 2008 update of the Aspergillus nidulans genome annotation: a community effort.</title>
        <authorList>
            <person name="Wortman J.R."/>
            <person name="Gilsenan J.M."/>
            <person name="Joardar V."/>
            <person name="Deegan J."/>
            <person name="Clutterbuck J."/>
            <person name="Andersen M.R."/>
            <person name="Archer D."/>
            <person name="Bencina M."/>
            <person name="Braus G."/>
            <person name="Coutinho P."/>
            <person name="von Dohren H."/>
            <person name="Doonan J."/>
            <person name="Driessen A.J."/>
            <person name="Durek P."/>
            <person name="Espeso E."/>
            <person name="Fekete E."/>
            <person name="Flipphi M."/>
            <person name="Estrada C.G."/>
            <person name="Geysens S."/>
            <person name="Goldman G."/>
            <person name="de Groot P.W."/>
            <person name="Hansen K."/>
            <person name="Harris S.D."/>
            <person name="Heinekamp T."/>
            <person name="Helmstaedt K."/>
            <person name="Henrissat B."/>
            <person name="Hofmann G."/>
            <person name="Homan T."/>
            <person name="Horio T."/>
            <person name="Horiuchi H."/>
            <person name="James S."/>
            <person name="Jones M."/>
            <person name="Karaffa L."/>
            <person name="Karanyi Z."/>
            <person name="Kato M."/>
            <person name="Keller N."/>
            <person name="Kelly D.E."/>
            <person name="Kiel J.A."/>
            <person name="Kim J.M."/>
            <person name="van der Klei I.J."/>
            <person name="Klis F.M."/>
            <person name="Kovalchuk A."/>
            <person name="Krasevec N."/>
            <person name="Kubicek C.P."/>
            <person name="Liu B."/>
            <person name="Maccabe A."/>
            <person name="Meyer V."/>
            <person name="Mirabito P."/>
            <person name="Miskei M."/>
            <person name="Mos M."/>
            <person name="Mullins J."/>
            <person name="Nelson D.R."/>
            <person name="Nielsen J."/>
            <person name="Oakley B.R."/>
            <person name="Osmani S.A."/>
            <person name="Pakula T."/>
            <person name="Paszewski A."/>
            <person name="Paulsen I."/>
            <person name="Pilsyk S."/>
            <person name="Pocsi I."/>
            <person name="Punt P.J."/>
            <person name="Ram A.F."/>
            <person name="Ren Q."/>
            <person name="Robellet X."/>
            <person name="Robson G."/>
            <person name="Seiboth B."/>
            <person name="van Solingen P."/>
            <person name="Specht T."/>
            <person name="Sun J."/>
            <person name="Taheri-Talesh N."/>
            <person name="Takeshita N."/>
            <person name="Ussery D."/>
            <person name="vanKuyk P.A."/>
            <person name="Visser H."/>
            <person name="van de Vondervoort P.J."/>
            <person name="de Vries R.P."/>
            <person name="Walton J."/>
            <person name="Xiang X."/>
            <person name="Xiong Y."/>
            <person name="Zeng A.P."/>
            <person name="Brandt B.W."/>
            <person name="Cornell M.J."/>
            <person name="van den Hondel C.A."/>
            <person name="Visser J."/>
            <person name="Oliver S.G."/>
            <person name="Turner G."/>
        </authorList>
    </citation>
    <scope>GENOME REANNOTATION</scope>
    <source>
        <strain evidence="4">FGSC A4 / ATCC 38163 / CBS 112.46 / NRRL 194 / M139</strain>
    </source>
</reference>
<dbReference type="OMA" id="NCICPWM"/>